<feature type="compositionally biased region" description="Polar residues" evidence="1">
    <location>
        <begin position="1"/>
        <end position="22"/>
    </location>
</feature>
<accession>M4BC28</accession>
<dbReference type="HOGENOM" id="CLU_3018375_0_0_1"/>
<protein>
    <submittedName>
        <fullName evidence="2">Uncharacterized protein</fullName>
    </submittedName>
</protein>
<dbReference type="AlphaFoldDB" id="M4BC28"/>
<reference evidence="3" key="1">
    <citation type="journal article" date="2010" name="Science">
        <title>Signatures of adaptation to obligate biotrophy in the Hyaloperonospora arabidopsidis genome.</title>
        <authorList>
            <person name="Baxter L."/>
            <person name="Tripathy S."/>
            <person name="Ishaque N."/>
            <person name="Boot N."/>
            <person name="Cabral A."/>
            <person name="Kemen E."/>
            <person name="Thines M."/>
            <person name="Ah-Fong A."/>
            <person name="Anderson R."/>
            <person name="Badejoko W."/>
            <person name="Bittner-Eddy P."/>
            <person name="Boore J.L."/>
            <person name="Chibucos M.C."/>
            <person name="Coates M."/>
            <person name="Dehal P."/>
            <person name="Delehaunty K."/>
            <person name="Dong S."/>
            <person name="Downton P."/>
            <person name="Dumas B."/>
            <person name="Fabro G."/>
            <person name="Fronick C."/>
            <person name="Fuerstenberg S.I."/>
            <person name="Fulton L."/>
            <person name="Gaulin E."/>
            <person name="Govers F."/>
            <person name="Hughes L."/>
            <person name="Humphray S."/>
            <person name="Jiang R.H."/>
            <person name="Judelson H."/>
            <person name="Kamoun S."/>
            <person name="Kyung K."/>
            <person name="Meijer H."/>
            <person name="Minx P."/>
            <person name="Morris P."/>
            <person name="Nelson J."/>
            <person name="Phuntumart V."/>
            <person name="Qutob D."/>
            <person name="Rehmany A."/>
            <person name="Rougon-Cardoso A."/>
            <person name="Ryden P."/>
            <person name="Torto-Alalibo T."/>
            <person name="Studholme D."/>
            <person name="Wang Y."/>
            <person name="Win J."/>
            <person name="Wood J."/>
            <person name="Clifton S.W."/>
            <person name="Rogers J."/>
            <person name="Van den Ackerveken G."/>
            <person name="Jones J.D."/>
            <person name="McDowell J.M."/>
            <person name="Beynon J."/>
            <person name="Tyler B.M."/>
        </authorList>
    </citation>
    <scope>NUCLEOTIDE SEQUENCE [LARGE SCALE GENOMIC DNA]</scope>
    <source>
        <strain evidence="3">Emoy2</strain>
    </source>
</reference>
<evidence type="ECO:0000313" key="2">
    <source>
        <dbReference type="EnsemblProtists" id="HpaP803843"/>
    </source>
</evidence>
<dbReference type="Proteomes" id="UP000011713">
    <property type="component" value="Unassembled WGS sequence"/>
</dbReference>
<proteinExistence type="predicted"/>
<evidence type="ECO:0000313" key="3">
    <source>
        <dbReference type="Proteomes" id="UP000011713"/>
    </source>
</evidence>
<reference evidence="2" key="2">
    <citation type="submission" date="2015-06" db="UniProtKB">
        <authorList>
            <consortium name="EnsemblProtists"/>
        </authorList>
    </citation>
    <scope>IDENTIFICATION</scope>
    <source>
        <strain evidence="2">Emoy2</strain>
    </source>
</reference>
<name>M4BC28_HYAAE</name>
<sequence length="56" mass="6179">MNSKSDANCTPQPAPVTTANDTETSHKSNSRSHTDLLKSPRAYEQKPLRMPKPLSI</sequence>
<dbReference type="InParanoid" id="M4BC28"/>
<evidence type="ECO:0000256" key="1">
    <source>
        <dbReference type="SAM" id="MobiDB-lite"/>
    </source>
</evidence>
<feature type="compositionally biased region" description="Basic and acidic residues" evidence="1">
    <location>
        <begin position="32"/>
        <end position="47"/>
    </location>
</feature>
<dbReference type="EMBL" id="JH598116">
    <property type="status" value="NOT_ANNOTATED_CDS"/>
    <property type="molecule type" value="Genomic_DNA"/>
</dbReference>
<feature type="region of interest" description="Disordered" evidence="1">
    <location>
        <begin position="1"/>
        <end position="56"/>
    </location>
</feature>
<keyword evidence="3" id="KW-1185">Reference proteome</keyword>
<dbReference type="EnsemblProtists" id="HpaT803843">
    <property type="protein sequence ID" value="HpaP803843"/>
    <property type="gene ID" value="HpaG803843"/>
</dbReference>
<dbReference type="OMA" id="EQKPLRM"/>
<organism evidence="2 3">
    <name type="scientific">Hyaloperonospora arabidopsidis (strain Emoy2)</name>
    <name type="common">Downy mildew agent</name>
    <name type="synonym">Peronospora arabidopsidis</name>
    <dbReference type="NCBI Taxonomy" id="559515"/>
    <lineage>
        <taxon>Eukaryota</taxon>
        <taxon>Sar</taxon>
        <taxon>Stramenopiles</taxon>
        <taxon>Oomycota</taxon>
        <taxon>Peronosporomycetes</taxon>
        <taxon>Peronosporales</taxon>
        <taxon>Peronosporaceae</taxon>
        <taxon>Hyaloperonospora</taxon>
    </lineage>
</organism>
<dbReference type="VEuPathDB" id="FungiDB:HpaG803843"/>